<dbReference type="Gene3D" id="3.60.40.10">
    <property type="entry name" value="PPM-type phosphatase domain"/>
    <property type="match status" value="1"/>
</dbReference>
<dbReference type="PANTHER" id="PTHR35801">
    <property type="entry name" value="PHOSPHOSERINE PHOSPHATASE RSBX"/>
    <property type="match status" value="1"/>
</dbReference>
<evidence type="ECO:0000313" key="3">
    <source>
        <dbReference type="Proteomes" id="UP001500740"/>
    </source>
</evidence>
<protein>
    <submittedName>
        <fullName evidence="2">Phosphoserine phosphatase RsbX</fullName>
    </submittedName>
</protein>
<dbReference type="PANTHER" id="PTHR35801:SF1">
    <property type="entry name" value="PHOSPHOSERINE PHOSPHATASE RSBX"/>
    <property type="match status" value="1"/>
</dbReference>
<feature type="domain" description="PPM-type phosphatase" evidence="1">
    <location>
        <begin position="7"/>
        <end position="199"/>
    </location>
</feature>
<evidence type="ECO:0000259" key="1">
    <source>
        <dbReference type="SMART" id="SM00331"/>
    </source>
</evidence>
<dbReference type="RefSeq" id="WP_343781457.1">
    <property type="nucleotide sequence ID" value="NZ_BAAACZ010000003.1"/>
</dbReference>
<dbReference type="Proteomes" id="UP001500740">
    <property type="component" value="Unassembled WGS sequence"/>
</dbReference>
<sequence>MIEKKDRMEVATFQKPKKGNYHSGDSYFYMEMNDGFICALADGLGSGEIAKDSSDTVINVIRNHLDEPLDVLVEQANKSLFGHQLRGCVLGILRVDYKRQLYSYVSIGNISVIVVDCYGNKRRNIPVPGYLSGVKKPVKVQDGKLEAGSVFFMFSDGVNERQLTKEFYSHDTMDLTIQWFRLQQKDYMDDDTTLIAMKYQKE</sequence>
<comment type="caution">
    <text evidence="2">The sequence shown here is derived from an EMBL/GenBank/DDBJ whole genome shotgun (WGS) entry which is preliminary data.</text>
</comment>
<gene>
    <name evidence="2" type="primary">rsbX</name>
    <name evidence="2" type="ORF">GCM10008935_04130</name>
</gene>
<dbReference type="InterPro" id="IPR036457">
    <property type="entry name" value="PPM-type-like_dom_sf"/>
</dbReference>
<dbReference type="SMART" id="SM00331">
    <property type="entry name" value="PP2C_SIG"/>
    <property type="match status" value="1"/>
</dbReference>
<organism evidence="2 3">
    <name type="scientific">Alkalibacillus silvisoli</name>
    <dbReference type="NCBI Taxonomy" id="392823"/>
    <lineage>
        <taxon>Bacteria</taxon>
        <taxon>Bacillati</taxon>
        <taxon>Bacillota</taxon>
        <taxon>Bacilli</taxon>
        <taxon>Bacillales</taxon>
        <taxon>Bacillaceae</taxon>
        <taxon>Alkalibacillus</taxon>
    </lineage>
</organism>
<proteinExistence type="predicted"/>
<reference evidence="3" key="1">
    <citation type="journal article" date="2019" name="Int. J. Syst. Evol. Microbiol.">
        <title>The Global Catalogue of Microorganisms (GCM) 10K type strain sequencing project: providing services to taxonomists for standard genome sequencing and annotation.</title>
        <authorList>
            <consortium name="The Broad Institute Genomics Platform"/>
            <consortium name="The Broad Institute Genome Sequencing Center for Infectious Disease"/>
            <person name="Wu L."/>
            <person name="Ma J."/>
        </authorList>
    </citation>
    <scope>NUCLEOTIDE SEQUENCE [LARGE SCALE GENOMIC DNA]</scope>
    <source>
        <strain evidence="3">JCM 14193</strain>
    </source>
</reference>
<keyword evidence="3" id="KW-1185">Reference proteome</keyword>
<dbReference type="SUPFAM" id="SSF81606">
    <property type="entry name" value="PP2C-like"/>
    <property type="match status" value="1"/>
</dbReference>
<name>A0ABP3JGE3_9BACI</name>
<evidence type="ECO:0000313" key="2">
    <source>
        <dbReference type="EMBL" id="GAA0452636.1"/>
    </source>
</evidence>
<dbReference type="Pfam" id="PF07228">
    <property type="entry name" value="SpoIIE"/>
    <property type="match status" value="1"/>
</dbReference>
<dbReference type="InterPro" id="IPR039248">
    <property type="entry name" value="Ptase_RsbX"/>
</dbReference>
<dbReference type="InterPro" id="IPR001932">
    <property type="entry name" value="PPM-type_phosphatase-like_dom"/>
</dbReference>
<dbReference type="EMBL" id="BAAACZ010000003">
    <property type="protein sequence ID" value="GAA0452636.1"/>
    <property type="molecule type" value="Genomic_DNA"/>
</dbReference>
<accession>A0ABP3JGE3</accession>